<reference evidence="1 2" key="1">
    <citation type="submission" date="2020-08" db="EMBL/GenBank/DDBJ databases">
        <title>Genomic Encyclopedia of Type Strains, Phase III (KMG-III): the genomes of soil and plant-associated and newly described type strains.</title>
        <authorList>
            <person name="Whitman W."/>
        </authorList>
    </citation>
    <scope>NUCLEOTIDE SEQUENCE [LARGE SCALE GENOMIC DNA]</scope>
    <source>
        <strain evidence="1 2">CECT 7015</strain>
    </source>
</reference>
<keyword evidence="2" id="KW-1185">Reference proteome</keyword>
<evidence type="ECO:0000313" key="2">
    <source>
        <dbReference type="Proteomes" id="UP000554520"/>
    </source>
</evidence>
<dbReference type="Proteomes" id="UP000554520">
    <property type="component" value="Unassembled WGS sequence"/>
</dbReference>
<organism evidence="1 2">
    <name type="scientific">Phyllobacterium trifolii</name>
    <dbReference type="NCBI Taxonomy" id="300193"/>
    <lineage>
        <taxon>Bacteria</taxon>
        <taxon>Pseudomonadati</taxon>
        <taxon>Pseudomonadota</taxon>
        <taxon>Alphaproteobacteria</taxon>
        <taxon>Hyphomicrobiales</taxon>
        <taxon>Phyllobacteriaceae</taxon>
        <taxon>Phyllobacterium</taxon>
    </lineage>
</organism>
<protein>
    <submittedName>
        <fullName evidence="1">Uncharacterized protein</fullName>
    </submittedName>
</protein>
<sequence>MTTFTETFVHFSDQPTGRFCTVTMNALKLPVAKVIFIDPPVPDETEADERARVLEIAKSLFSEAASSL</sequence>
<proteinExistence type="predicted"/>
<dbReference type="EMBL" id="JACHXN010000003">
    <property type="protein sequence ID" value="MBB3144933.1"/>
    <property type="molecule type" value="Genomic_DNA"/>
</dbReference>
<gene>
    <name evidence="1" type="ORF">FHS21_001334</name>
</gene>
<name>A0A839U4R6_9HYPH</name>
<dbReference type="AlphaFoldDB" id="A0A839U4R6"/>
<accession>A0A839U4R6</accession>
<evidence type="ECO:0000313" key="1">
    <source>
        <dbReference type="EMBL" id="MBB3144933.1"/>
    </source>
</evidence>
<comment type="caution">
    <text evidence="1">The sequence shown here is derived from an EMBL/GenBank/DDBJ whole genome shotgun (WGS) entry which is preliminary data.</text>
</comment>